<keyword evidence="5" id="KW-0325">Glycoprotein</keyword>
<protein>
    <submittedName>
        <fullName evidence="10">Extracellular serine/threonine protein kinase FAM20C</fullName>
    </submittedName>
</protein>
<dbReference type="AlphaFoldDB" id="A0A9Q1HBI7"/>
<feature type="active site" evidence="6">
    <location>
        <position position="320"/>
    </location>
</feature>
<evidence type="ECO:0000313" key="11">
    <source>
        <dbReference type="Proteomes" id="UP001152320"/>
    </source>
</evidence>
<evidence type="ECO:0000259" key="9">
    <source>
        <dbReference type="Pfam" id="PF06702"/>
    </source>
</evidence>
<keyword evidence="10" id="KW-0808">Transferase</keyword>
<dbReference type="GO" id="GO:0004674">
    <property type="term" value="F:protein serine/threonine kinase activity"/>
    <property type="evidence" value="ECO:0007669"/>
    <property type="project" value="UniProtKB-KW"/>
</dbReference>
<feature type="binding site" evidence="8">
    <location>
        <position position="341"/>
    </location>
    <ligand>
        <name>Mn(2+)</name>
        <dbReference type="ChEBI" id="CHEBI:29035"/>
    </ligand>
</feature>
<evidence type="ECO:0000256" key="4">
    <source>
        <dbReference type="ARBA" id="ARBA00023157"/>
    </source>
</evidence>
<feature type="binding site" evidence="7">
    <location>
        <position position="149"/>
    </location>
    <ligand>
        <name>ATP</name>
        <dbReference type="ChEBI" id="CHEBI:30616"/>
    </ligand>
</feature>
<comment type="similarity">
    <text evidence="2">Belongs to the FAM20 family.</text>
</comment>
<keyword evidence="7" id="KW-0547">Nucleotide-binding</keyword>
<evidence type="ECO:0000256" key="7">
    <source>
        <dbReference type="PIRSR" id="PIRSR624869-2"/>
    </source>
</evidence>
<evidence type="ECO:0000256" key="2">
    <source>
        <dbReference type="ARBA" id="ARBA00006557"/>
    </source>
</evidence>
<feature type="binding site" evidence="7">
    <location>
        <position position="341"/>
    </location>
    <ligand>
        <name>ATP</name>
        <dbReference type="ChEBI" id="CHEBI:30616"/>
    </ligand>
</feature>
<evidence type="ECO:0000256" key="5">
    <source>
        <dbReference type="ARBA" id="ARBA00023180"/>
    </source>
</evidence>
<dbReference type="Proteomes" id="UP001152320">
    <property type="component" value="Chromosome 6"/>
</dbReference>
<comment type="subcellular location">
    <subcellularLocation>
        <location evidence="1">Golgi apparatus</location>
    </subcellularLocation>
</comment>
<evidence type="ECO:0000256" key="8">
    <source>
        <dbReference type="PIRSR" id="PIRSR624869-3"/>
    </source>
</evidence>
<organism evidence="10 11">
    <name type="scientific">Holothuria leucospilota</name>
    <name type="common">Black long sea cucumber</name>
    <name type="synonym">Mertensiothuria leucospilota</name>
    <dbReference type="NCBI Taxonomy" id="206669"/>
    <lineage>
        <taxon>Eukaryota</taxon>
        <taxon>Metazoa</taxon>
        <taxon>Echinodermata</taxon>
        <taxon>Eleutherozoa</taxon>
        <taxon>Echinozoa</taxon>
        <taxon>Holothuroidea</taxon>
        <taxon>Aspidochirotacea</taxon>
        <taxon>Aspidochirotida</taxon>
        <taxon>Holothuriidae</taxon>
        <taxon>Holothuria</taxon>
    </lineage>
</organism>
<keyword evidence="3" id="KW-0333">Golgi apparatus</keyword>
<dbReference type="GO" id="GO:0005794">
    <property type="term" value="C:Golgi apparatus"/>
    <property type="evidence" value="ECO:0007669"/>
    <property type="project" value="UniProtKB-SubCell"/>
</dbReference>
<dbReference type="GO" id="GO:0005524">
    <property type="term" value="F:ATP binding"/>
    <property type="evidence" value="ECO:0007669"/>
    <property type="project" value="UniProtKB-KW"/>
</dbReference>
<keyword evidence="8" id="KW-0479">Metal-binding</keyword>
<keyword evidence="4" id="KW-1015">Disulfide bond</keyword>
<feature type="domain" description="FAM20 C-terminal" evidence="9">
    <location>
        <begin position="227"/>
        <end position="432"/>
    </location>
</feature>
<keyword evidence="11" id="KW-1185">Reference proteome</keyword>
<evidence type="ECO:0000256" key="6">
    <source>
        <dbReference type="PIRSR" id="PIRSR624869-1"/>
    </source>
</evidence>
<keyword evidence="10" id="KW-0723">Serine/threonine-protein kinase</keyword>
<feature type="binding site" evidence="7">
    <location>
        <position position="165"/>
    </location>
    <ligand>
        <name>ATP</name>
        <dbReference type="ChEBI" id="CHEBI:30616"/>
    </ligand>
</feature>
<dbReference type="Gene3D" id="1.10.1070.20">
    <property type="match status" value="1"/>
</dbReference>
<dbReference type="PANTHER" id="PTHR12450:SF22">
    <property type="entry name" value="EXTRACELLULAR SERINE_THREONINE PROTEIN CG31145"/>
    <property type="match status" value="1"/>
</dbReference>
<proteinExistence type="inferred from homology"/>
<evidence type="ECO:0000256" key="3">
    <source>
        <dbReference type="ARBA" id="ARBA00023034"/>
    </source>
</evidence>
<keyword evidence="7" id="KW-0067">ATP-binding</keyword>
<sequence length="437" mass="50168">MVVSLNQMIPAPLRMCGFRSFRTKAFAFVSTGIAFCLVTFAFELSEHYRTGYTLKGGNRPVNVPAVRGIEVNNSLVNLVTNVKPWDDNVPLIEEVTSLKRETLPTWHQYSSDFSVMELYHPNSSYLPKLLHDLAVVEVRNISTYNKESQFKFLIEFIDGNKAISKPMRYISVSCGRVWGFLRGKGRYGIFDFRKVPPCIGRVLNFTGDIIQKTNDPDILNTQRTKGGQKCIIGGCRNDFCSEKRLTCAKGEFLEVSVCQKIPESIKMRQVKYPWAPSVHDSWKHTNICKNVTKDPIVRKHDLFLNFMEIAVFDHLILNYDRHHFKTIFVNKTKEIGYALFDNGKGFGNPHKDEISLLAPIKQCCRFRKSLYQKVLTLTNEDSKLSSRMRESLSQDPLDPVLTDAFYPALDRRLAQVLSEMNKCLEKFGESKVFSEKW</sequence>
<dbReference type="GO" id="GO:0046872">
    <property type="term" value="F:metal ion binding"/>
    <property type="evidence" value="ECO:0007669"/>
    <property type="project" value="UniProtKB-KW"/>
</dbReference>
<evidence type="ECO:0000313" key="10">
    <source>
        <dbReference type="EMBL" id="KAJ8039960.1"/>
    </source>
</evidence>
<gene>
    <name evidence="10" type="ORF">HOLleu_14127</name>
</gene>
<dbReference type="Pfam" id="PF06702">
    <property type="entry name" value="Fam20C"/>
    <property type="match status" value="1"/>
</dbReference>
<keyword evidence="10" id="KW-0418">Kinase</keyword>
<accession>A0A9Q1HBI7</accession>
<dbReference type="PANTHER" id="PTHR12450">
    <property type="entry name" value="DENTIN MATRIX PROTEIN 4 PROTEIN FAM20"/>
    <property type="match status" value="1"/>
</dbReference>
<keyword evidence="8" id="KW-0464">Manganese</keyword>
<comment type="cofactor">
    <cofactor evidence="8">
        <name>Mn(2+)</name>
        <dbReference type="ChEBI" id="CHEBI:29035"/>
    </cofactor>
</comment>
<name>A0A9Q1HBI7_HOLLE</name>
<evidence type="ECO:0000256" key="1">
    <source>
        <dbReference type="ARBA" id="ARBA00004555"/>
    </source>
</evidence>
<dbReference type="InterPro" id="IPR009581">
    <property type="entry name" value="FAM20_C"/>
</dbReference>
<dbReference type="OrthoDB" id="8583677at2759"/>
<dbReference type="EMBL" id="JAIZAY010000006">
    <property type="protein sequence ID" value="KAJ8039960.1"/>
    <property type="molecule type" value="Genomic_DNA"/>
</dbReference>
<comment type="caution">
    <text evidence="10">The sequence shown here is derived from an EMBL/GenBank/DDBJ whole genome shotgun (WGS) entry which is preliminary data.</text>
</comment>
<reference evidence="10" key="1">
    <citation type="submission" date="2021-10" db="EMBL/GenBank/DDBJ databases">
        <title>Tropical sea cucumber genome reveals ecological adaptation and Cuvierian tubules defense mechanism.</title>
        <authorList>
            <person name="Chen T."/>
        </authorList>
    </citation>
    <scope>NUCLEOTIDE SEQUENCE</scope>
    <source>
        <strain evidence="10">Nanhai2018</strain>
        <tissue evidence="10">Muscle</tissue>
    </source>
</reference>
<dbReference type="InterPro" id="IPR024869">
    <property type="entry name" value="FAM20"/>
</dbReference>